<evidence type="ECO:0000313" key="2">
    <source>
        <dbReference type="Proteomes" id="UP001622594"/>
    </source>
</evidence>
<sequence>MAAAALEYAAYLDRDLAAHLRVYLFWLEERRSPTAEDRLPRL</sequence>
<organism evidence="1 2">
    <name type="scientific">Streptomyces zaomyceticus</name>
    <dbReference type="NCBI Taxonomy" id="68286"/>
    <lineage>
        <taxon>Bacteria</taxon>
        <taxon>Bacillati</taxon>
        <taxon>Actinomycetota</taxon>
        <taxon>Actinomycetes</taxon>
        <taxon>Kitasatosporales</taxon>
        <taxon>Streptomycetaceae</taxon>
        <taxon>Streptomyces</taxon>
    </lineage>
</organism>
<reference evidence="1 2" key="1">
    <citation type="submission" date="2022-10" db="EMBL/GenBank/DDBJ databases">
        <title>The complete genomes of actinobacterial strains from the NBC collection.</title>
        <authorList>
            <person name="Joergensen T.S."/>
            <person name="Alvarez Arevalo M."/>
            <person name="Sterndorff E.B."/>
            <person name="Faurdal D."/>
            <person name="Vuksanovic O."/>
            <person name="Mourched A.-S."/>
            <person name="Charusanti P."/>
            <person name="Shaw S."/>
            <person name="Blin K."/>
            <person name="Weber T."/>
        </authorList>
    </citation>
    <scope>NUCLEOTIDE SEQUENCE [LARGE SCALE GENOMIC DNA]</scope>
    <source>
        <strain evidence="1 2">NBC_00123</strain>
    </source>
</reference>
<keyword evidence="2" id="KW-1185">Reference proteome</keyword>
<accession>A0ABZ1L6H7</accession>
<gene>
    <name evidence="1" type="ORF">OG814_01630</name>
</gene>
<evidence type="ECO:0000313" key="1">
    <source>
        <dbReference type="EMBL" id="WTR68048.1"/>
    </source>
</evidence>
<dbReference type="RefSeq" id="WP_327166165.1">
    <property type="nucleotide sequence ID" value="NZ_CP108062.1"/>
</dbReference>
<dbReference type="EMBL" id="CP108188">
    <property type="protein sequence ID" value="WTR68048.1"/>
    <property type="molecule type" value="Genomic_DNA"/>
</dbReference>
<dbReference type="Proteomes" id="UP001622594">
    <property type="component" value="Chromosome"/>
</dbReference>
<protein>
    <submittedName>
        <fullName evidence="1">Uncharacterized protein</fullName>
    </submittedName>
</protein>
<name>A0ABZ1L6H7_9ACTN</name>
<proteinExistence type="predicted"/>